<name>A0A412XQG5_BACFG</name>
<keyword evidence="1" id="KW-0472">Membrane</keyword>
<feature type="transmembrane region" description="Helical" evidence="1">
    <location>
        <begin position="37"/>
        <end position="59"/>
    </location>
</feature>
<dbReference type="RefSeq" id="WP_122143654.1">
    <property type="nucleotide sequence ID" value="NZ_JAFKPL010000022.1"/>
</dbReference>
<dbReference type="EMBL" id="QRZH01000034">
    <property type="protein sequence ID" value="RGV47387.1"/>
    <property type="molecule type" value="Genomic_DNA"/>
</dbReference>
<protein>
    <recommendedName>
        <fullName evidence="4">Transmembrane protein</fullName>
    </recommendedName>
</protein>
<reference evidence="2 3" key="1">
    <citation type="submission" date="2018-08" db="EMBL/GenBank/DDBJ databases">
        <title>A genome reference for cultivated species of the human gut microbiota.</title>
        <authorList>
            <person name="Zou Y."/>
            <person name="Xue W."/>
            <person name="Luo G."/>
        </authorList>
    </citation>
    <scope>NUCLEOTIDE SEQUENCE [LARGE SCALE GENOMIC DNA]</scope>
    <source>
        <strain evidence="2 3">AF14-26</strain>
    </source>
</reference>
<gene>
    <name evidence="2" type="ORF">DWW08_22750</name>
</gene>
<sequence length="94" mass="11049">METLGKIIFYLSNLALYHLLMWWGVNTLCVGVVAAGFEYWILFAVLIFLGISTFSYLLAHYFWNSSYWGMFLKNAGIFLLALFVTYLRMMFYDL</sequence>
<organism evidence="2 3">
    <name type="scientific">Bacteroides fragilis</name>
    <dbReference type="NCBI Taxonomy" id="817"/>
    <lineage>
        <taxon>Bacteria</taxon>
        <taxon>Pseudomonadati</taxon>
        <taxon>Bacteroidota</taxon>
        <taxon>Bacteroidia</taxon>
        <taxon>Bacteroidales</taxon>
        <taxon>Bacteroidaceae</taxon>
        <taxon>Bacteroides</taxon>
    </lineage>
</organism>
<feature type="transmembrane region" description="Helical" evidence="1">
    <location>
        <begin position="7"/>
        <end position="25"/>
    </location>
</feature>
<evidence type="ECO:0000256" key="1">
    <source>
        <dbReference type="SAM" id="Phobius"/>
    </source>
</evidence>
<dbReference type="Proteomes" id="UP000286270">
    <property type="component" value="Unassembled WGS sequence"/>
</dbReference>
<proteinExistence type="predicted"/>
<accession>A0A412XQG5</accession>
<feature type="transmembrane region" description="Helical" evidence="1">
    <location>
        <begin position="71"/>
        <end position="91"/>
    </location>
</feature>
<keyword evidence="1" id="KW-0812">Transmembrane</keyword>
<evidence type="ECO:0008006" key="4">
    <source>
        <dbReference type="Google" id="ProtNLM"/>
    </source>
</evidence>
<evidence type="ECO:0000313" key="3">
    <source>
        <dbReference type="Proteomes" id="UP000286270"/>
    </source>
</evidence>
<evidence type="ECO:0000313" key="2">
    <source>
        <dbReference type="EMBL" id="RGV47387.1"/>
    </source>
</evidence>
<dbReference type="AlphaFoldDB" id="A0A412XQG5"/>
<comment type="caution">
    <text evidence="2">The sequence shown here is derived from an EMBL/GenBank/DDBJ whole genome shotgun (WGS) entry which is preliminary data.</text>
</comment>
<keyword evidence="1" id="KW-1133">Transmembrane helix</keyword>